<dbReference type="Pfam" id="PF00931">
    <property type="entry name" value="NB-ARC"/>
    <property type="match status" value="1"/>
</dbReference>
<protein>
    <submittedName>
        <fullName evidence="6">Putative P-loop containing nucleoside triphosphate hydrolase, leucine-rich repeat domain, L</fullName>
    </submittedName>
</protein>
<dbReference type="PANTHER" id="PTHR33463">
    <property type="entry name" value="NB-ARC DOMAIN-CONTAINING PROTEIN-RELATED"/>
    <property type="match status" value="1"/>
</dbReference>
<dbReference type="InterPro" id="IPR002182">
    <property type="entry name" value="NB-ARC"/>
</dbReference>
<dbReference type="InterPro" id="IPR027417">
    <property type="entry name" value="P-loop_NTPase"/>
</dbReference>
<dbReference type="PRINTS" id="PR00364">
    <property type="entry name" value="DISEASERSIST"/>
</dbReference>
<dbReference type="OMA" id="HREYFSI"/>
<keyword evidence="7" id="KW-1185">Reference proteome</keyword>
<dbReference type="SUPFAM" id="SSF52540">
    <property type="entry name" value="P-loop containing nucleoside triphosphate hydrolases"/>
    <property type="match status" value="1"/>
</dbReference>
<dbReference type="GO" id="GO:0005524">
    <property type="term" value="F:ATP binding"/>
    <property type="evidence" value="ECO:0007669"/>
    <property type="project" value="UniProtKB-KW"/>
</dbReference>
<evidence type="ECO:0000256" key="2">
    <source>
        <dbReference type="ARBA" id="ARBA00022741"/>
    </source>
</evidence>
<evidence type="ECO:0000313" key="7">
    <source>
        <dbReference type="Proteomes" id="UP000238479"/>
    </source>
</evidence>
<dbReference type="SUPFAM" id="SSF52058">
    <property type="entry name" value="L domain-like"/>
    <property type="match status" value="1"/>
</dbReference>
<dbReference type="InterPro" id="IPR050905">
    <property type="entry name" value="Plant_NBS-LRR"/>
</dbReference>
<keyword evidence="6" id="KW-0378">Hydrolase</keyword>
<keyword evidence="3" id="KW-0611">Plant defense</keyword>
<dbReference type="Gene3D" id="1.10.8.430">
    <property type="entry name" value="Helical domain of apoptotic protease-activating factors"/>
    <property type="match status" value="1"/>
</dbReference>
<keyword evidence="2" id="KW-0547">Nucleotide-binding</keyword>
<comment type="similarity">
    <text evidence="1">Belongs to the disease resistance NB-LRR family.</text>
</comment>
<feature type="domain" description="NB-ARC" evidence="5">
    <location>
        <begin position="12"/>
        <end position="91"/>
    </location>
</feature>
<dbReference type="GO" id="GO:0006952">
    <property type="term" value="P:defense response"/>
    <property type="evidence" value="ECO:0007669"/>
    <property type="project" value="UniProtKB-KW"/>
</dbReference>
<dbReference type="InterPro" id="IPR032675">
    <property type="entry name" value="LRR_dom_sf"/>
</dbReference>
<dbReference type="Gene3D" id="3.40.50.300">
    <property type="entry name" value="P-loop containing nucleotide triphosphate hydrolases"/>
    <property type="match status" value="1"/>
</dbReference>
<dbReference type="EMBL" id="PDCK01000042">
    <property type="protein sequence ID" value="PRQ37009.1"/>
    <property type="molecule type" value="Genomic_DNA"/>
</dbReference>
<dbReference type="AlphaFoldDB" id="A0A2P6QS58"/>
<dbReference type="GO" id="GO:0043531">
    <property type="term" value="F:ADP binding"/>
    <property type="evidence" value="ECO:0007669"/>
    <property type="project" value="InterPro"/>
</dbReference>
<dbReference type="GO" id="GO:0016787">
    <property type="term" value="F:hydrolase activity"/>
    <property type="evidence" value="ECO:0007669"/>
    <property type="project" value="UniProtKB-KW"/>
</dbReference>
<dbReference type="Gramene" id="PRQ37009">
    <property type="protein sequence ID" value="PRQ37009"/>
    <property type="gene ID" value="RchiOBHm_Chr4g0397871"/>
</dbReference>
<evidence type="ECO:0000259" key="5">
    <source>
        <dbReference type="Pfam" id="PF00931"/>
    </source>
</evidence>
<comment type="caution">
    <text evidence="6">The sequence shown here is derived from an EMBL/GenBank/DDBJ whole genome shotgun (WGS) entry which is preliminary data.</text>
</comment>
<reference evidence="6 7" key="1">
    <citation type="journal article" date="2018" name="Nat. Genet.">
        <title>The Rosa genome provides new insights in the design of modern roses.</title>
        <authorList>
            <person name="Bendahmane M."/>
        </authorList>
    </citation>
    <scope>NUCLEOTIDE SEQUENCE [LARGE SCALE GENOMIC DNA]</scope>
    <source>
        <strain evidence="7">cv. Old Blush</strain>
    </source>
</reference>
<dbReference type="PANTHER" id="PTHR33463:SF198">
    <property type="entry name" value="RPP4C3"/>
    <property type="match status" value="1"/>
</dbReference>
<proteinExistence type="inferred from homology"/>
<keyword evidence="4" id="KW-0067">ATP-binding</keyword>
<gene>
    <name evidence="6" type="ORF">RchiOBHm_Chr4g0397871</name>
</gene>
<dbReference type="Gene3D" id="3.80.10.10">
    <property type="entry name" value="Ribonuclease Inhibitor"/>
    <property type="match status" value="1"/>
</dbReference>
<dbReference type="Proteomes" id="UP000238479">
    <property type="component" value="Chromosome 4"/>
</dbReference>
<name>A0A2P6QS58_ROSCH</name>
<accession>A0A2P6QS58</accession>
<sequence>MEFLGDETIDRRACRLCHMIKDKKVLVILDDIQEKVDLEILGLPQVPNCKLLLTSRIREVLSVEMRIQKEFQLNLLNAEENWSLFEKMAGEVVQNSAIREVAIQVAQKCRGLPVLVVIVASALKNTSTLHAWKDALRRLKTFDKQGFTEKAYLALEWSYEQLDDEELKPFFLLSGIMRGYSICLLDLLKYSMALGLIKNVDTLEEAQDALHSLVEKLKDCCLLLEDSDDNKLVRMHDLVHEVVNRIALRDQYVFKVAIGDEFKEWPAKDFCTKCTMIIVKRCSIPHLPEGLECLELKMFTFSSRDADHYLEIPNNFFEGMKKLKVLDFTRLSIPSLPSSLEFLESLRTLCLDQCTLGDVTLIGQLQNLEILSFQESKFKELPKEIGQLTRLRLLDLNGFSQLEVISPNVLSSLKRLEHLGMSNSF</sequence>
<evidence type="ECO:0000256" key="4">
    <source>
        <dbReference type="ARBA" id="ARBA00022840"/>
    </source>
</evidence>
<evidence type="ECO:0000256" key="1">
    <source>
        <dbReference type="ARBA" id="ARBA00008894"/>
    </source>
</evidence>
<evidence type="ECO:0000313" key="6">
    <source>
        <dbReference type="EMBL" id="PRQ37009.1"/>
    </source>
</evidence>
<dbReference type="InterPro" id="IPR042197">
    <property type="entry name" value="Apaf_helical"/>
</dbReference>
<evidence type="ECO:0000256" key="3">
    <source>
        <dbReference type="ARBA" id="ARBA00022821"/>
    </source>
</evidence>
<organism evidence="6 7">
    <name type="scientific">Rosa chinensis</name>
    <name type="common">China rose</name>
    <dbReference type="NCBI Taxonomy" id="74649"/>
    <lineage>
        <taxon>Eukaryota</taxon>
        <taxon>Viridiplantae</taxon>
        <taxon>Streptophyta</taxon>
        <taxon>Embryophyta</taxon>
        <taxon>Tracheophyta</taxon>
        <taxon>Spermatophyta</taxon>
        <taxon>Magnoliopsida</taxon>
        <taxon>eudicotyledons</taxon>
        <taxon>Gunneridae</taxon>
        <taxon>Pentapetalae</taxon>
        <taxon>rosids</taxon>
        <taxon>fabids</taxon>
        <taxon>Rosales</taxon>
        <taxon>Rosaceae</taxon>
        <taxon>Rosoideae</taxon>
        <taxon>Rosoideae incertae sedis</taxon>
        <taxon>Rosa</taxon>
    </lineage>
</organism>